<dbReference type="Gene3D" id="3.40.50.300">
    <property type="entry name" value="P-loop containing nucleotide triphosphate hydrolases"/>
    <property type="match status" value="1"/>
</dbReference>
<keyword evidence="2" id="KW-0547">Nucleotide-binding</keyword>
<protein>
    <submittedName>
        <fullName evidence="5">ATP-binding cassette domain-containing protein</fullName>
    </submittedName>
</protein>
<evidence type="ECO:0000256" key="3">
    <source>
        <dbReference type="ARBA" id="ARBA00022840"/>
    </source>
</evidence>
<keyword evidence="6" id="KW-1185">Reference proteome</keyword>
<dbReference type="SUPFAM" id="SSF52540">
    <property type="entry name" value="P-loop containing nucleoside triphosphate hydrolases"/>
    <property type="match status" value="1"/>
</dbReference>
<dbReference type="InterPro" id="IPR015856">
    <property type="entry name" value="ABC_transpr_CbiO/EcfA_su"/>
</dbReference>
<dbReference type="GO" id="GO:0005524">
    <property type="term" value="F:ATP binding"/>
    <property type="evidence" value="ECO:0007669"/>
    <property type="project" value="UniProtKB-KW"/>
</dbReference>
<dbReference type="EMBL" id="JBAFSM010000002">
    <property type="protein sequence ID" value="MEG3435762.1"/>
    <property type="molecule type" value="Genomic_DNA"/>
</dbReference>
<dbReference type="PROSITE" id="PS00211">
    <property type="entry name" value="ABC_TRANSPORTER_1"/>
    <property type="match status" value="1"/>
</dbReference>
<evidence type="ECO:0000313" key="5">
    <source>
        <dbReference type="EMBL" id="MEG3435762.1"/>
    </source>
</evidence>
<organism evidence="5 6">
    <name type="scientific">Pannus brasiliensis CCIBt3594</name>
    <dbReference type="NCBI Taxonomy" id="1427578"/>
    <lineage>
        <taxon>Bacteria</taxon>
        <taxon>Bacillati</taxon>
        <taxon>Cyanobacteriota</taxon>
        <taxon>Cyanophyceae</taxon>
        <taxon>Oscillatoriophycideae</taxon>
        <taxon>Chroococcales</taxon>
        <taxon>Microcystaceae</taxon>
        <taxon>Pannus</taxon>
    </lineage>
</organism>
<dbReference type="GO" id="GO:0016887">
    <property type="term" value="F:ATP hydrolysis activity"/>
    <property type="evidence" value="ECO:0007669"/>
    <property type="project" value="InterPro"/>
</dbReference>
<feature type="domain" description="ABC transporter" evidence="4">
    <location>
        <begin position="3"/>
        <end position="234"/>
    </location>
</feature>
<dbReference type="SMART" id="SM00382">
    <property type="entry name" value="AAA"/>
    <property type="match status" value="1"/>
</dbReference>
<dbReference type="AlphaFoldDB" id="A0AAW9QNG6"/>
<dbReference type="Proteomes" id="UP001328733">
    <property type="component" value="Unassembled WGS sequence"/>
</dbReference>
<evidence type="ECO:0000256" key="1">
    <source>
        <dbReference type="ARBA" id="ARBA00022448"/>
    </source>
</evidence>
<name>A0AAW9QNG6_9CHRO</name>
<dbReference type="Pfam" id="PF00005">
    <property type="entry name" value="ABC_tran"/>
    <property type="match status" value="1"/>
</dbReference>
<keyword evidence="1" id="KW-0813">Transport</keyword>
<evidence type="ECO:0000259" key="4">
    <source>
        <dbReference type="PROSITE" id="PS50893"/>
    </source>
</evidence>
<accession>A0AAW9QNG6</accession>
<gene>
    <name evidence="5" type="ORF">V0288_01400</name>
</gene>
<dbReference type="PANTHER" id="PTHR24220">
    <property type="entry name" value="IMPORT ATP-BINDING PROTEIN"/>
    <property type="match status" value="1"/>
</dbReference>
<dbReference type="InterPro" id="IPR027417">
    <property type="entry name" value="P-loop_NTPase"/>
</dbReference>
<dbReference type="InterPro" id="IPR003593">
    <property type="entry name" value="AAA+_ATPase"/>
</dbReference>
<dbReference type="GO" id="GO:0005886">
    <property type="term" value="C:plasma membrane"/>
    <property type="evidence" value="ECO:0007669"/>
    <property type="project" value="TreeGrafter"/>
</dbReference>
<dbReference type="InterPro" id="IPR003439">
    <property type="entry name" value="ABC_transporter-like_ATP-bd"/>
</dbReference>
<evidence type="ECO:0000256" key="2">
    <source>
        <dbReference type="ARBA" id="ARBA00022741"/>
    </source>
</evidence>
<dbReference type="PROSITE" id="PS50893">
    <property type="entry name" value="ABC_TRANSPORTER_2"/>
    <property type="match status" value="1"/>
</dbReference>
<dbReference type="InterPro" id="IPR015854">
    <property type="entry name" value="ABC_transpr_LolD-like"/>
</dbReference>
<sequence>MILDLQQVTLTVRRGTSHLLQDVTFSVERGERVGIIGASGAGKTSLLRLLNRLQDATTGEIFFEGKSNRQFPVGQLRREIVLVPQEPKLLELKVRESLVYPLELQKLPRREILDRLEHWTARIGIPEAWFDRTELQLSLGQRQLVSIARGLLLQPKILLLDEPTSALDVGTATRLFEVLANLPDLTIIMVNHQLEFVKTFADRVIYLQRGRVLENRVRSSIDWEEIRARLVASEQQNSIDEWED</sequence>
<comment type="caution">
    <text evidence="5">The sequence shown here is derived from an EMBL/GenBank/DDBJ whole genome shotgun (WGS) entry which is preliminary data.</text>
</comment>
<proteinExistence type="predicted"/>
<dbReference type="PANTHER" id="PTHR24220:SF690">
    <property type="entry name" value="ABC TRANSPORTER, ATP-BINDING PROTEIN"/>
    <property type="match status" value="1"/>
</dbReference>
<keyword evidence="3 5" id="KW-0067">ATP-binding</keyword>
<dbReference type="CDD" id="cd03225">
    <property type="entry name" value="ABC_cobalt_CbiO_domain1"/>
    <property type="match status" value="1"/>
</dbReference>
<reference evidence="5 6" key="1">
    <citation type="submission" date="2024-01" db="EMBL/GenBank/DDBJ databases">
        <title>Genomic insights into the taxonomy and metabolism of the cyanobacterium Pannus brasiliensis CCIBt3594.</title>
        <authorList>
            <person name="Machado M."/>
            <person name="Botero N.B."/>
            <person name="Andreote A.P.D."/>
            <person name="Feitosa A.M.T."/>
            <person name="Popin R."/>
            <person name="Sivonen K."/>
            <person name="Fiore M.F."/>
        </authorList>
    </citation>
    <scope>NUCLEOTIDE SEQUENCE [LARGE SCALE GENOMIC DNA]</scope>
    <source>
        <strain evidence="5 6">CCIBt3594</strain>
    </source>
</reference>
<evidence type="ECO:0000313" key="6">
    <source>
        <dbReference type="Proteomes" id="UP001328733"/>
    </source>
</evidence>
<dbReference type="InterPro" id="IPR017871">
    <property type="entry name" value="ABC_transporter-like_CS"/>
</dbReference>
<dbReference type="RefSeq" id="WP_332863214.1">
    <property type="nucleotide sequence ID" value="NZ_JBAFSM010000002.1"/>
</dbReference>
<dbReference type="GO" id="GO:0022857">
    <property type="term" value="F:transmembrane transporter activity"/>
    <property type="evidence" value="ECO:0007669"/>
    <property type="project" value="TreeGrafter"/>
</dbReference>